<dbReference type="AlphaFoldDB" id="A0A1V9DXN1"/>
<dbReference type="PANTHER" id="PTHR48081">
    <property type="entry name" value="AB HYDROLASE SUPERFAMILY PROTEIN C4A8.06C"/>
    <property type="match status" value="1"/>
</dbReference>
<organism evidence="4 5">
    <name type="scientific">Niastella yeongjuensis</name>
    <dbReference type="NCBI Taxonomy" id="354355"/>
    <lineage>
        <taxon>Bacteria</taxon>
        <taxon>Pseudomonadati</taxon>
        <taxon>Bacteroidota</taxon>
        <taxon>Chitinophagia</taxon>
        <taxon>Chitinophagales</taxon>
        <taxon>Chitinophagaceae</taxon>
        <taxon>Niastella</taxon>
    </lineage>
</organism>
<feature type="domain" description="Alpha/beta hydrolase fold-3" evidence="3">
    <location>
        <begin position="50"/>
        <end position="249"/>
    </location>
</feature>
<evidence type="ECO:0000256" key="2">
    <source>
        <dbReference type="ARBA" id="ARBA00022801"/>
    </source>
</evidence>
<dbReference type="InterPro" id="IPR013094">
    <property type="entry name" value="AB_hydrolase_3"/>
</dbReference>
<dbReference type="STRING" id="354355.SAMN05660816_02792"/>
<proteinExistence type="inferred from homology"/>
<dbReference type="OrthoDB" id="9815425at2"/>
<dbReference type="Proteomes" id="UP000192610">
    <property type="component" value="Unassembled WGS sequence"/>
</dbReference>
<sequence>MVNLIEGRAGFELLGRQYPIAKNVVVENTSIASIPCAWVIPPTTVDEDVVVYIHGGGFIYGSVKSHIAMVSYMAQTLGRKVLLIEYRLAPEHSFPGGLNDCVKVIETLCREHPHITYGIIGDSAGGNLVMATQLKLIKMKAPMPRYSIMISPWVDLECKNFSYIVNKDTDVILTQGYLQICARMYAGEYNLSDSLISPVNAALAGLPPALIMCGSVEILKDDSVLLHQQFGKAGVSAECIVFEGEQHVWPFMDINATASKKALKHLATYVAKYGVASNTF</sequence>
<comment type="caution">
    <text evidence="4">The sequence shown here is derived from an EMBL/GenBank/DDBJ whole genome shotgun (WGS) entry which is preliminary data.</text>
</comment>
<comment type="similarity">
    <text evidence="1">Belongs to the 'GDXG' lipolytic enzyme family.</text>
</comment>
<evidence type="ECO:0000256" key="1">
    <source>
        <dbReference type="ARBA" id="ARBA00010515"/>
    </source>
</evidence>
<dbReference type="PANTHER" id="PTHR48081:SF8">
    <property type="entry name" value="ALPHA_BETA HYDROLASE FOLD-3 DOMAIN-CONTAINING PROTEIN-RELATED"/>
    <property type="match status" value="1"/>
</dbReference>
<accession>A0A1V9DXN1</accession>
<name>A0A1V9DXN1_9BACT</name>
<dbReference type="InterPro" id="IPR050300">
    <property type="entry name" value="GDXG_lipolytic_enzyme"/>
</dbReference>
<keyword evidence="2" id="KW-0378">Hydrolase</keyword>
<evidence type="ECO:0000313" key="5">
    <source>
        <dbReference type="Proteomes" id="UP000192610"/>
    </source>
</evidence>
<protein>
    <recommendedName>
        <fullName evidence="3">Alpha/beta hydrolase fold-3 domain-containing protein</fullName>
    </recommendedName>
</protein>
<dbReference type="EMBL" id="LVXG01000082">
    <property type="protein sequence ID" value="OQP38628.1"/>
    <property type="molecule type" value="Genomic_DNA"/>
</dbReference>
<dbReference type="Pfam" id="PF07859">
    <property type="entry name" value="Abhydrolase_3"/>
    <property type="match status" value="1"/>
</dbReference>
<evidence type="ECO:0000259" key="3">
    <source>
        <dbReference type="Pfam" id="PF07859"/>
    </source>
</evidence>
<dbReference type="InterPro" id="IPR029058">
    <property type="entry name" value="AB_hydrolase_fold"/>
</dbReference>
<dbReference type="InterPro" id="IPR002168">
    <property type="entry name" value="Lipase_GDXG_HIS_AS"/>
</dbReference>
<dbReference type="PROSITE" id="PS01173">
    <property type="entry name" value="LIPASE_GDXG_HIS"/>
    <property type="match status" value="1"/>
</dbReference>
<keyword evidence="5" id="KW-1185">Reference proteome</keyword>
<dbReference type="RefSeq" id="WP_081204633.1">
    <property type="nucleotide sequence ID" value="NZ_FOCZ01000004.1"/>
</dbReference>
<gene>
    <name evidence="4" type="ORF">A4H97_18055</name>
</gene>
<reference evidence="5" key="1">
    <citation type="submission" date="2016-04" db="EMBL/GenBank/DDBJ databases">
        <authorList>
            <person name="Chen L."/>
            <person name="Zhuang W."/>
            <person name="Wang G."/>
        </authorList>
    </citation>
    <scope>NUCLEOTIDE SEQUENCE [LARGE SCALE GENOMIC DNA]</scope>
    <source>
        <strain evidence="5">17621</strain>
    </source>
</reference>
<dbReference type="GO" id="GO:0016787">
    <property type="term" value="F:hydrolase activity"/>
    <property type="evidence" value="ECO:0007669"/>
    <property type="project" value="UniProtKB-KW"/>
</dbReference>
<dbReference type="Gene3D" id="3.40.50.1820">
    <property type="entry name" value="alpha/beta hydrolase"/>
    <property type="match status" value="1"/>
</dbReference>
<dbReference type="SUPFAM" id="SSF53474">
    <property type="entry name" value="alpha/beta-Hydrolases"/>
    <property type="match status" value="1"/>
</dbReference>
<evidence type="ECO:0000313" key="4">
    <source>
        <dbReference type="EMBL" id="OQP38628.1"/>
    </source>
</evidence>